<organism evidence="7 8">
    <name type="scientific">Candidatus Terraquivivens tikiterensis</name>
    <dbReference type="NCBI Taxonomy" id="1980982"/>
    <lineage>
        <taxon>Archaea</taxon>
        <taxon>Nitrososphaerota</taxon>
        <taxon>Candidatus Wolframiiraptoraceae</taxon>
        <taxon>Candidatus Terraquivivens</taxon>
    </lineage>
</organism>
<dbReference type="HAMAP" id="MF_01984">
    <property type="entry name" value="ubiX_pad"/>
    <property type="match status" value="1"/>
</dbReference>
<comment type="caution">
    <text evidence="7">The sequence shown here is derived from an EMBL/GenBank/DDBJ whole genome shotgun (WGS) entry which is preliminary data.</text>
</comment>
<accession>A0A2R7Y5D4</accession>
<dbReference type="Pfam" id="PF02441">
    <property type="entry name" value="Flavoprotein"/>
    <property type="match status" value="1"/>
</dbReference>
<dbReference type="Proteomes" id="UP000244066">
    <property type="component" value="Unassembled WGS sequence"/>
</dbReference>
<evidence type="ECO:0000256" key="4">
    <source>
        <dbReference type="ARBA" id="ARBA00022679"/>
    </source>
</evidence>
<evidence type="ECO:0000259" key="6">
    <source>
        <dbReference type="Pfam" id="PF02441"/>
    </source>
</evidence>
<dbReference type="InterPro" id="IPR036551">
    <property type="entry name" value="Flavin_trans-like"/>
</dbReference>
<evidence type="ECO:0000256" key="5">
    <source>
        <dbReference type="HAMAP-Rule" id="MF_01984"/>
    </source>
</evidence>
<keyword evidence="2 5" id="KW-0285">Flavoprotein</keyword>
<dbReference type="GO" id="GO:0016831">
    <property type="term" value="F:carboxy-lyase activity"/>
    <property type="evidence" value="ECO:0007669"/>
    <property type="project" value="TreeGrafter"/>
</dbReference>
<sequence length="189" mass="20787">MRIIVAITGASGAPVAERLLEVLKKGKHQIYLIISKNGEAIVRAEADLAKVKSYADRVFREDELEAPISSGSFPIDAMVVVPCSMKTLAEIANGVEENLIVRAALVSLKQRRKLVLVPRETPLAEPYIVNMLKATRAGAVVLLPVLTFYHSPRTVQDLIDFIVGRVLEILGIEHNLYKRWGNEGFSEGA</sequence>
<comment type="caution">
    <text evidence="5">Lacks conserved residue(s) required for the propagation of feature annotation.</text>
</comment>
<feature type="binding site" evidence="5">
    <location>
        <begin position="84"/>
        <end position="87"/>
    </location>
    <ligand>
        <name>FMN</name>
        <dbReference type="ChEBI" id="CHEBI:58210"/>
    </ligand>
</feature>
<dbReference type="EC" id="2.5.1.129" evidence="5"/>
<dbReference type="InterPro" id="IPR004507">
    <property type="entry name" value="UbiX-like"/>
</dbReference>
<dbReference type="InterPro" id="IPR003382">
    <property type="entry name" value="Flavoprotein"/>
</dbReference>
<gene>
    <name evidence="5" type="primary">ubiX</name>
    <name evidence="7" type="ORF">B9J98_03890</name>
</gene>
<feature type="binding site" evidence="5">
    <location>
        <position position="35"/>
    </location>
    <ligand>
        <name>FMN</name>
        <dbReference type="ChEBI" id="CHEBI:58210"/>
    </ligand>
</feature>
<evidence type="ECO:0000313" key="7">
    <source>
        <dbReference type="EMBL" id="PUA32724.1"/>
    </source>
</evidence>
<feature type="binding site" evidence="5">
    <location>
        <position position="165"/>
    </location>
    <ligand>
        <name>dimethylallyl phosphate</name>
        <dbReference type="ChEBI" id="CHEBI:88052"/>
    </ligand>
</feature>
<feature type="binding site" evidence="5">
    <location>
        <begin position="9"/>
        <end position="11"/>
    </location>
    <ligand>
        <name>FMN</name>
        <dbReference type="ChEBI" id="CHEBI:58210"/>
    </ligand>
</feature>
<dbReference type="GO" id="GO:0106141">
    <property type="term" value="F:flavin prenyltransferase activity"/>
    <property type="evidence" value="ECO:0007669"/>
    <property type="project" value="UniProtKB-EC"/>
</dbReference>
<keyword evidence="4 5" id="KW-0808">Transferase</keyword>
<dbReference type="EMBL" id="NDWU01000007">
    <property type="protein sequence ID" value="PUA32724.1"/>
    <property type="molecule type" value="Genomic_DNA"/>
</dbReference>
<dbReference type="SUPFAM" id="SSF52507">
    <property type="entry name" value="Homo-oligomeric flavin-containing Cys decarboxylases, HFCD"/>
    <property type="match status" value="1"/>
</dbReference>
<comment type="similarity">
    <text evidence="5">Belongs to the UbiX/PAD1 family.</text>
</comment>
<comment type="function">
    <text evidence="5">Flavin prenyltransferase that catalyzes the synthesis of the prenylated FMN cofactor (prenyl-FMN) for 4-hydroxy-3-polyprenylbenzoic acid decarboxylase UbiD. The prenyltransferase is metal-independent and links a dimethylallyl moiety from dimethylallyl monophosphate (DMAP) to the flavin N5 and C6 atoms of FMN.</text>
</comment>
<feature type="binding site" evidence="5">
    <location>
        <position position="149"/>
    </location>
    <ligand>
        <name>dimethylallyl phosphate</name>
        <dbReference type="ChEBI" id="CHEBI:88052"/>
    </ligand>
</feature>
<dbReference type="Gene3D" id="3.40.50.1950">
    <property type="entry name" value="Flavin prenyltransferase-like"/>
    <property type="match status" value="1"/>
</dbReference>
<protein>
    <recommendedName>
        <fullName evidence="5">Flavin prenyltransferase UbiX</fullName>
        <ecNumber evidence="5">2.5.1.129</ecNumber>
    </recommendedName>
</protein>
<proteinExistence type="inferred from homology"/>
<dbReference type="PANTHER" id="PTHR43374:SF1">
    <property type="entry name" value="FLAVIN PRENYLTRANSFERASE PAD1, MITOCHONDRIAL"/>
    <property type="match status" value="1"/>
</dbReference>
<evidence type="ECO:0000256" key="2">
    <source>
        <dbReference type="ARBA" id="ARBA00022630"/>
    </source>
</evidence>
<dbReference type="NCBIfam" id="NF004685">
    <property type="entry name" value="PRK06029.1"/>
    <property type="match status" value="1"/>
</dbReference>
<comment type="catalytic activity">
    <reaction evidence="5">
        <text>dimethylallyl phosphate + FMNH2 = prenylated FMNH2 + phosphate</text>
        <dbReference type="Rhea" id="RHEA:37743"/>
        <dbReference type="ChEBI" id="CHEBI:43474"/>
        <dbReference type="ChEBI" id="CHEBI:57618"/>
        <dbReference type="ChEBI" id="CHEBI:87467"/>
        <dbReference type="ChEBI" id="CHEBI:88052"/>
        <dbReference type="EC" id="2.5.1.129"/>
    </reaction>
</comment>
<dbReference type="AlphaFoldDB" id="A0A2R7Y5D4"/>
<keyword evidence="1 5" id="KW-0637">Prenyltransferase</keyword>
<feature type="binding site" evidence="5">
    <location>
        <position position="119"/>
    </location>
    <ligand>
        <name>FMN</name>
        <dbReference type="ChEBI" id="CHEBI:58210"/>
    </ligand>
</feature>
<reference evidence="7 8" key="1">
    <citation type="submission" date="2017-04" db="EMBL/GenBank/DDBJ databases">
        <title>Draft Aigarchaeota genome from a New Zealand hot spring.</title>
        <authorList>
            <person name="Reysenbach A.-L."/>
            <person name="Donaho J.A."/>
            <person name="Gerhart J."/>
            <person name="Kelley J.F."/>
            <person name="Kouba K."/>
            <person name="Podar M."/>
            <person name="Stott M."/>
        </authorList>
    </citation>
    <scope>NUCLEOTIDE SEQUENCE [LARGE SCALE GENOMIC DNA]</scope>
    <source>
        <strain evidence="7">NZ13_MG1</strain>
    </source>
</reference>
<evidence type="ECO:0000313" key="8">
    <source>
        <dbReference type="Proteomes" id="UP000244066"/>
    </source>
</evidence>
<feature type="domain" description="Flavoprotein" evidence="6">
    <location>
        <begin position="1"/>
        <end position="169"/>
    </location>
</feature>
<dbReference type="NCBIfam" id="TIGR00421">
    <property type="entry name" value="ubiX_pad"/>
    <property type="match status" value="1"/>
</dbReference>
<evidence type="ECO:0000256" key="3">
    <source>
        <dbReference type="ARBA" id="ARBA00022643"/>
    </source>
</evidence>
<dbReference type="PANTHER" id="PTHR43374">
    <property type="entry name" value="FLAVIN PRENYLTRANSFERASE"/>
    <property type="match status" value="1"/>
</dbReference>
<keyword evidence="3 5" id="KW-0288">FMN</keyword>
<evidence type="ECO:0000256" key="1">
    <source>
        <dbReference type="ARBA" id="ARBA00022602"/>
    </source>
</evidence>
<name>A0A2R7Y5D4_9ARCH</name>